<evidence type="ECO:0000256" key="1">
    <source>
        <dbReference type="SAM" id="MobiDB-lite"/>
    </source>
</evidence>
<dbReference type="EMBL" id="KB742810">
    <property type="protein sequence ID" value="EOB04056.1"/>
    <property type="molecule type" value="Genomic_DNA"/>
</dbReference>
<proteinExistence type="predicted"/>
<dbReference type="Proteomes" id="UP000296049">
    <property type="component" value="Unassembled WGS sequence"/>
</dbReference>
<gene>
    <name evidence="2" type="ORF">Anapl_04652</name>
</gene>
<feature type="region of interest" description="Disordered" evidence="1">
    <location>
        <begin position="51"/>
        <end position="86"/>
    </location>
</feature>
<sequence>MRPDSGHKQHFDIEIGAPVIALLQFPPSWYNPTRPLQTEEMVKDELKLLNPDNHNKEAMPAEGLVPMPTSQCQGFSSPRLPPISMG</sequence>
<evidence type="ECO:0000313" key="2">
    <source>
        <dbReference type="EMBL" id="EOB04056.1"/>
    </source>
</evidence>
<dbReference type="AlphaFoldDB" id="R0K246"/>
<evidence type="ECO:0000313" key="3">
    <source>
        <dbReference type="Proteomes" id="UP000296049"/>
    </source>
</evidence>
<organism evidence="2 3">
    <name type="scientific">Anas platyrhynchos</name>
    <name type="common">Mallard</name>
    <name type="synonym">Anas boschas</name>
    <dbReference type="NCBI Taxonomy" id="8839"/>
    <lineage>
        <taxon>Eukaryota</taxon>
        <taxon>Metazoa</taxon>
        <taxon>Chordata</taxon>
        <taxon>Craniata</taxon>
        <taxon>Vertebrata</taxon>
        <taxon>Euteleostomi</taxon>
        <taxon>Archelosauria</taxon>
        <taxon>Archosauria</taxon>
        <taxon>Dinosauria</taxon>
        <taxon>Saurischia</taxon>
        <taxon>Theropoda</taxon>
        <taxon>Coelurosauria</taxon>
        <taxon>Aves</taxon>
        <taxon>Neognathae</taxon>
        <taxon>Galloanserae</taxon>
        <taxon>Anseriformes</taxon>
        <taxon>Anatidae</taxon>
        <taxon>Anatinae</taxon>
        <taxon>Anas</taxon>
    </lineage>
</organism>
<reference evidence="3" key="1">
    <citation type="journal article" date="2013" name="Nat. Genet.">
        <title>The duck genome and transcriptome provide insight into an avian influenza virus reservoir species.</title>
        <authorList>
            <person name="Huang Y."/>
            <person name="Li Y."/>
            <person name="Burt D.W."/>
            <person name="Chen H."/>
            <person name="Zhang Y."/>
            <person name="Qian W."/>
            <person name="Kim H."/>
            <person name="Gan S."/>
            <person name="Zhao Y."/>
            <person name="Li J."/>
            <person name="Yi K."/>
            <person name="Feng H."/>
            <person name="Zhu P."/>
            <person name="Li B."/>
            <person name="Liu Q."/>
            <person name="Fairley S."/>
            <person name="Magor K.E."/>
            <person name="Du Z."/>
            <person name="Hu X."/>
            <person name="Goodman L."/>
            <person name="Tafer H."/>
            <person name="Vignal A."/>
            <person name="Lee T."/>
            <person name="Kim K.W."/>
            <person name="Sheng Z."/>
            <person name="An Y."/>
            <person name="Searle S."/>
            <person name="Herrero J."/>
            <person name="Groenen M.A."/>
            <person name="Crooijmans R.P."/>
            <person name="Faraut T."/>
            <person name="Cai Q."/>
            <person name="Webster R.G."/>
            <person name="Aldridge J.R."/>
            <person name="Warren W.C."/>
            <person name="Bartschat S."/>
            <person name="Kehr S."/>
            <person name="Marz M."/>
            <person name="Stadler P.F."/>
            <person name="Smith J."/>
            <person name="Kraus R.H."/>
            <person name="Zhao Y."/>
            <person name="Ren L."/>
            <person name="Fei J."/>
            <person name="Morisson M."/>
            <person name="Kaiser P."/>
            <person name="Griffin D.K."/>
            <person name="Rao M."/>
            <person name="Pitel F."/>
            <person name="Wang J."/>
            <person name="Li N."/>
        </authorList>
    </citation>
    <scope>NUCLEOTIDE SEQUENCE [LARGE SCALE GENOMIC DNA]</scope>
</reference>
<keyword evidence="3" id="KW-1185">Reference proteome</keyword>
<name>R0K246_ANAPL</name>
<accession>R0K246</accession>
<protein>
    <submittedName>
        <fullName evidence="2">Uncharacterized protein</fullName>
    </submittedName>
</protein>